<proteinExistence type="predicted"/>
<name>A0A2M7BRJ1_9BACT</name>
<dbReference type="Proteomes" id="UP000230119">
    <property type="component" value="Unassembled WGS sequence"/>
</dbReference>
<comment type="caution">
    <text evidence="3">The sequence shown here is derived from an EMBL/GenBank/DDBJ whole genome shotgun (WGS) entry which is preliminary data.</text>
</comment>
<evidence type="ECO:0000256" key="1">
    <source>
        <dbReference type="SAM" id="Coils"/>
    </source>
</evidence>
<evidence type="ECO:0000313" key="4">
    <source>
        <dbReference type="Proteomes" id="UP000230119"/>
    </source>
</evidence>
<keyword evidence="2" id="KW-1133">Transmembrane helix</keyword>
<sequence>MQHITYNIQKQKILAAFILCVTCYMLYVTYAFAQSSIPLTVGPARQQITINPGETTSFGIKYYNQSEIPLSGAVNVADFVVDSTDGSPRIIENSDQANPKFSASKWVTLSLDQITIAPNDRIIVSGSLSVPKDARPGGRYVTVYFEPAIGTPTSVESDSGATGIAPRIASLLYIRVNGPITENAFISQMFAKSFYEYGPVEVTANIINNGDYHIRPRGTFTLVNPLGGVIEQTSLKEVNIFPDALRIFTATVGEKWMMGRYKIVLNALYGEKAQIMEKSVYVWVFPWRVGIIVLLTLIILGIIGRAIYKNIIVKEATLEEELSEEKKEIEKLKKELGKRE</sequence>
<evidence type="ECO:0008006" key="5">
    <source>
        <dbReference type="Google" id="ProtNLM"/>
    </source>
</evidence>
<keyword evidence="1" id="KW-0175">Coiled coil</keyword>
<gene>
    <name evidence="3" type="ORF">COS52_04550</name>
</gene>
<evidence type="ECO:0000256" key="2">
    <source>
        <dbReference type="SAM" id="Phobius"/>
    </source>
</evidence>
<protein>
    <recommendedName>
        <fullName evidence="5">DUF916 domain-containing protein</fullName>
    </recommendedName>
</protein>
<feature type="transmembrane region" description="Helical" evidence="2">
    <location>
        <begin position="280"/>
        <end position="304"/>
    </location>
</feature>
<reference evidence="4" key="1">
    <citation type="submission" date="2017-09" db="EMBL/GenBank/DDBJ databases">
        <title>Depth-based differentiation of microbial function through sediment-hosted aquifers and enrichment of novel symbionts in the deep terrestrial subsurface.</title>
        <authorList>
            <person name="Probst A.J."/>
            <person name="Ladd B."/>
            <person name="Jarett J.K."/>
            <person name="Geller-Mcgrath D.E."/>
            <person name="Sieber C.M.K."/>
            <person name="Emerson J.B."/>
            <person name="Anantharaman K."/>
            <person name="Thomas B.C."/>
            <person name="Malmstrom R."/>
            <person name="Stieglmeier M."/>
            <person name="Klingl A."/>
            <person name="Woyke T."/>
            <person name="Ryan C.M."/>
            <person name="Banfield J.F."/>
        </authorList>
    </citation>
    <scope>NUCLEOTIDE SEQUENCE [LARGE SCALE GENOMIC DNA]</scope>
</reference>
<feature type="transmembrane region" description="Helical" evidence="2">
    <location>
        <begin position="12"/>
        <end position="33"/>
    </location>
</feature>
<feature type="non-terminal residue" evidence="3">
    <location>
        <position position="340"/>
    </location>
</feature>
<evidence type="ECO:0000313" key="3">
    <source>
        <dbReference type="EMBL" id="PIV08091.1"/>
    </source>
</evidence>
<dbReference type="EMBL" id="PEVA01000188">
    <property type="protein sequence ID" value="PIV08091.1"/>
    <property type="molecule type" value="Genomic_DNA"/>
</dbReference>
<accession>A0A2M7BRJ1</accession>
<keyword evidence="2" id="KW-0472">Membrane</keyword>
<organism evidence="3 4">
    <name type="scientific">Candidatus Roizmanbacteria bacterium CG03_land_8_20_14_0_80_39_12</name>
    <dbReference type="NCBI Taxonomy" id="1974847"/>
    <lineage>
        <taxon>Bacteria</taxon>
        <taxon>Candidatus Roizmaniibacteriota</taxon>
    </lineage>
</organism>
<keyword evidence="2" id="KW-0812">Transmembrane</keyword>
<dbReference type="AlphaFoldDB" id="A0A2M7BRJ1"/>
<feature type="coiled-coil region" evidence="1">
    <location>
        <begin position="308"/>
        <end position="339"/>
    </location>
</feature>